<feature type="domain" description="Orn/DAP/Arg decarboxylase 2 C-terminal" evidence="5">
    <location>
        <begin position="41"/>
        <end position="391"/>
    </location>
</feature>
<comment type="caution">
    <text evidence="7">The sequence shown here is derived from an EMBL/GenBank/DDBJ whole genome shotgun (WGS) entry which is preliminary data.</text>
</comment>
<dbReference type="Pfam" id="PF02784">
    <property type="entry name" value="Orn_Arg_deC_N"/>
    <property type="match status" value="1"/>
</dbReference>
<dbReference type="SUPFAM" id="SSF50621">
    <property type="entry name" value="Alanine racemase C-terminal domain-like"/>
    <property type="match status" value="1"/>
</dbReference>
<dbReference type="PANTHER" id="PTHR43727">
    <property type="entry name" value="DIAMINOPIMELATE DECARBOXYLASE"/>
    <property type="match status" value="1"/>
</dbReference>
<evidence type="ECO:0000256" key="2">
    <source>
        <dbReference type="ARBA" id="ARBA00022898"/>
    </source>
</evidence>
<reference evidence="7" key="1">
    <citation type="submission" date="2019-12" db="EMBL/GenBank/DDBJ databases">
        <title>Comparative genomics gives insights into the taxonomy of the Azoarcus-Aromatoleum group and reveals separate origins of nif in the plant-associated Azoarcus and non-plant-associated Aromatoleum sub-groups.</title>
        <authorList>
            <person name="Lafos M."/>
            <person name="Maluk M."/>
            <person name="Batista M."/>
            <person name="Junghare M."/>
            <person name="Carmona M."/>
            <person name="Faoro H."/>
            <person name="Cruz L.M."/>
            <person name="Battistoni F."/>
            <person name="De Souza E."/>
            <person name="Pedrosa F."/>
            <person name="Chen W.-M."/>
            <person name="Poole P.S."/>
            <person name="Dixon R.A."/>
            <person name="James E.K."/>
        </authorList>
    </citation>
    <scope>NUCLEOTIDE SEQUENCE</scope>
    <source>
        <strain evidence="7">NSC3</strain>
    </source>
</reference>
<comment type="cofactor">
    <cofactor evidence="1 3">
        <name>pyridoxal 5'-phosphate</name>
        <dbReference type="ChEBI" id="CHEBI:597326"/>
    </cofactor>
</comment>
<dbReference type="CDD" id="cd06839">
    <property type="entry name" value="PLPDE_III_Btrk_like"/>
    <property type="match status" value="1"/>
</dbReference>
<dbReference type="Gene3D" id="3.20.20.10">
    <property type="entry name" value="Alanine racemase"/>
    <property type="match status" value="1"/>
</dbReference>
<accession>A0A972F5V2</accession>
<dbReference type="EMBL" id="WTVM01000008">
    <property type="protein sequence ID" value="NMG01828.1"/>
    <property type="molecule type" value="Genomic_DNA"/>
</dbReference>
<dbReference type="SUPFAM" id="SSF51419">
    <property type="entry name" value="PLP-binding barrel"/>
    <property type="match status" value="1"/>
</dbReference>
<dbReference type="InterPro" id="IPR022644">
    <property type="entry name" value="De-COase2_N"/>
</dbReference>
<evidence type="ECO:0000259" key="6">
    <source>
        <dbReference type="Pfam" id="PF02784"/>
    </source>
</evidence>
<protein>
    <submittedName>
        <fullName evidence="7">Pyridoxal-dependent decarboxylase, exosortase A system-associated</fullName>
    </submittedName>
</protein>
<feature type="domain" description="Orn/DAP/Arg decarboxylase 2 N-terminal" evidence="6">
    <location>
        <begin position="50"/>
        <end position="295"/>
    </location>
</feature>
<keyword evidence="2 3" id="KW-0663">Pyridoxal phosphate</keyword>
<dbReference type="NCBIfam" id="TIGR03099">
    <property type="entry name" value="dCO2ase_PEP1"/>
    <property type="match status" value="1"/>
</dbReference>
<dbReference type="Proteomes" id="UP000599523">
    <property type="component" value="Unassembled WGS sequence"/>
</dbReference>
<dbReference type="InterPro" id="IPR002433">
    <property type="entry name" value="Orn_de-COase"/>
</dbReference>
<organism evidence="7 8">
    <name type="scientific">Azoarcus taiwanensis</name>
    <dbReference type="NCBI Taxonomy" id="666964"/>
    <lineage>
        <taxon>Bacteria</taxon>
        <taxon>Pseudomonadati</taxon>
        <taxon>Pseudomonadota</taxon>
        <taxon>Betaproteobacteria</taxon>
        <taxon>Rhodocyclales</taxon>
        <taxon>Zoogloeaceae</taxon>
        <taxon>Azoarcus</taxon>
    </lineage>
</organism>
<dbReference type="Gene3D" id="2.40.37.10">
    <property type="entry name" value="Lyase, Ornithine Decarboxylase, Chain A, domain 1"/>
    <property type="match status" value="1"/>
</dbReference>
<dbReference type="AlphaFoldDB" id="A0A972F5V2"/>
<dbReference type="PRINTS" id="PR01182">
    <property type="entry name" value="ORNDCRBXLASE"/>
</dbReference>
<sequence>MTDRKTPEHAPIAQFQSADGELLIGGQPLSRLAARVGRTPFYAYDRRLLDARVATLRAALPASIKLHYAMKANPMPALVCHMARLVDGIDVASAGELMVALDAGANPQEISFAGPGKTDAELRQAVAAGIMVNIESPREVPILDAASAELGLPARVSVRVNPDFELKASGMKMGGGPKQFGVDAEAVPELLQAIGRAGLAFEGFHLFAGSQNLRPEAIVEAQRKCFDLALRLAEHAPSPVRFLNLGGGFGIPYFPGEQPLDLAPIGDNLATIVAEAADKLPDAEIVLELGRYFVGEAGIYVARVLDRKISRGQTFLVTDGGLHHHLSASGNFGQVIRKNYPVAIGNRMTPPDGVEPASVVGPLCTPLDLLGDKMPLGHAQEGDLVVVFQSGAYGASASPQRFLGHPEVVEVLV</sequence>
<dbReference type="GO" id="GO:0009089">
    <property type="term" value="P:lysine biosynthetic process via diaminopimelate"/>
    <property type="evidence" value="ECO:0007669"/>
    <property type="project" value="TreeGrafter"/>
</dbReference>
<dbReference type="InterPro" id="IPR029066">
    <property type="entry name" value="PLP-binding_barrel"/>
</dbReference>
<evidence type="ECO:0000313" key="7">
    <source>
        <dbReference type="EMBL" id="NMG01828.1"/>
    </source>
</evidence>
<dbReference type="InterPro" id="IPR009006">
    <property type="entry name" value="Ala_racemase/Decarboxylase_C"/>
</dbReference>
<dbReference type="PROSITE" id="PS00879">
    <property type="entry name" value="ODR_DC_2_2"/>
    <property type="match status" value="1"/>
</dbReference>
<evidence type="ECO:0000256" key="4">
    <source>
        <dbReference type="RuleBase" id="RU003737"/>
    </source>
</evidence>
<dbReference type="PRINTS" id="PR01179">
    <property type="entry name" value="ODADCRBXLASE"/>
</dbReference>
<dbReference type="PANTHER" id="PTHR43727:SF2">
    <property type="entry name" value="GROUP IV DECARBOXYLASE"/>
    <property type="match status" value="1"/>
</dbReference>
<evidence type="ECO:0000313" key="8">
    <source>
        <dbReference type="Proteomes" id="UP000599523"/>
    </source>
</evidence>
<keyword evidence="8" id="KW-1185">Reference proteome</keyword>
<feature type="modified residue" description="N6-(pyridoxal phosphate)lysine" evidence="3">
    <location>
        <position position="71"/>
    </location>
</feature>
<dbReference type="InterPro" id="IPR017530">
    <property type="entry name" value="DCO2ase_PEP1"/>
</dbReference>
<name>A0A972F5V2_9RHOO</name>
<dbReference type="InterPro" id="IPR000183">
    <property type="entry name" value="Orn/DAP/Arg_de-COase"/>
</dbReference>
<dbReference type="GO" id="GO:0008836">
    <property type="term" value="F:diaminopimelate decarboxylase activity"/>
    <property type="evidence" value="ECO:0007669"/>
    <property type="project" value="TreeGrafter"/>
</dbReference>
<dbReference type="Pfam" id="PF00278">
    <property type="entry name" value="Orn_DAP_Arg_deC"/>
    <property type="match status" value="1"/>
</dbReference>
<dbReference type="GO" id="GO:0006596">
    <property type="term" value="P:polyamine biosynthetic process"/>
    <property type="evidence" value="ECO:0007669"/>
    <property type="project" value="InterPro"/>
</dbReference>
<dbReference type="InterPro" id="IPR022657">
    <property type="entry name" value="De-COase2_CS"/>
</dbReference>
<evidence type="ECO:0000256" key="1">
    <source>
        <dbReference type="ARBA" id="ARBA00001933"/>
    </source>
</evidence>
<dbReference type="RefSeq" id="WP_168986620.1">
    <property type="nucleotide sequence ID" value="NZ_CAWPHM010000319.1"/>
</dbReference>
<proteinExistence type="inferred from homology"/>
<evidence type="ECO:0000256" key="3">
    <source>
        <dbReference type="PIRSR" id="PIRSR600183-50"/>
    </source>
</evidence>
<comment type="similarity">
    <text evidence="4">Belongs to the Orn/Lys/Arg decarboxylase class-II family.</text>
</comment>
<dbReference type="InterPro" id="IPR022643">
    <property type="entry name" value="De-COase2_C"/>
</dbReference>
<gene>
    <name evidence="7" type="ORF">GPA21_02410</name>
</gene>
<evidence type="ECO:0000259" key="5">
    <source>
        <dbReference type="Pfam" id="PF00278"/>
    </source>
</evidence>
<feature type="active site" description="Proton donor" evidence="3">
    <location>
        <position position="364"/>
    </location>
</feature>